<dbReference type="Proteomes" id="UP000028990">
    <property type="component" value="Unassembled WGS sequence"/>
</dbReference>
<dbReference type="EMBL" id="KN124308">
    <property type="protein sequence ID" value="KFO21712.1"/>
    <property type="molecule type" value="Genomic_DNA"/>
</dbReference>
<protein>
    <submittedName>
        <fullName evidence="1">Uncharacterized protein</fullName>
    </submittedName>
</protein>
<evidence type="ECO:0000313" key="1">
    <source>
        <dbReference type="EMBL" id="KFO21712.1"/>
    </source>
</evidence>
<name>A0A091CTJ1_FUKDA</name>
<dbReference type="AlphaFoldDB" id="A0A091CTJ1"/>
<evidence type="ECO:0000313" key="2">
    <source>
        <dbReference type="Proteomes" id="UP000028990"/>
    </source>
</evidence>
<reference evidence="1 2" key="1">
    <citation type="submission" date="2013-11" db="EMBL/GenBank/DDBJ databases">
        <title>The Damaraland mole rat (Fukomys damarensis) genome and evolution of African mole rats.</title>
        <authorList>
            <person name="Gladyshev V.N."/>
            <person name="Fang X."/>
        </authorList>
    </citation>
    <scope>NUCLEOTIDE SEQUENCE [LARGE SCALE GENOMIC DNA]</scope>
    <source>
        <tissue evidence="1">Liver</tissue>
    </source>
</reference>
<keyword evidence="2" id="KW-1185">Reference proteome</keyword>
<sequence length="190" mass="20577">MSTLSPVLCFGGAARDMGAVSMLADRAPVSGLDSVAWSRQLWPLQEGLLYGPRGNSPHSFVCTECTAERVHTKENVWKPEVEFLAVFTNDGHLHASRKISRETSLKMSVTPVKSLAAARTQSLGGFDPGTRISTRGSCRRLCAASGRGRLMVSFKASEGRDARVTGRYSAACESRDETGSFSRGFNIARF</sequence>
<organism evidence="1 2">
    <name type="scientific">Fukomys damarensis</name>
    <name type="common">Damaraland mole rat</name>
    <name type="synonym">Cryptomys damarensis</name>
    <dbReference type="NCBI Taxonomy" id="885580"/>
    <lineage>
        <taxon>Eukaryota</taxon>
        <taxon>Metazoa</taxon>
        <taxon>Chordata</taxon>
        <taxon>Craniata</taxon>
        <taxon>Vertebrata</taxon>
        <taxon>Euteleostomi</taxon>
        <taxon>Mammalia</taxon>
        <taxon>Eutheria</taxon>
        <taxon>Euarchontoglires</taxon>
        <taxon>Glires</taxon>
        <taxon>Rodentia</taxon>
        <taxon>Hystricomorpha</taxon>
        <taxon>Bathyergidae</taxon>
        <taxon>Fukomys</taxon>
    </lineage>
</organism>
<accession>A0A091CTJ1</accession>
<proteinExistence type="predicted"/>
<gene>
    <name evidence="1" type="ORF">H920_16824</name>
</gene>